<dbReference type="Proteomes" id="UP000001449">
    <property type="component" value="Chromosome 2"/>
</dbReference>
<dbReference type="AlphaFoldDB" id="B8BUX6"/>
<dbReference type="HOGENOM" id="CLU_1499243_0_0_1"/>
<name>B8BUX6_THAPS</name>
<reference evidence="1 2" key="2">
    <citation type="journal article" date="2008" name="Nature">
        <title>The Phaeodactylum genome reveals the evolutionary history of diatom genomes.</title>
        <authorList>
            <person name="Bowler C."/>
            <person name="Allen A.E."/>
            <person name="Badger J.H."/>
            <person name="Grimwood J."/>
            <person name="Jabbari K."/>
            <person name="Kuo A."/>
            <person name="Maheswari U."/>
            <person name="Martens C."/>
            <person name="Maumus F."/>
            <person name="Otillar R.P."/>
            <person name="Rayko E."/>
            <person name="Salamov A."/>
            <person name="Vandepoele K."/>
            <person name="Beszteri B."/>
            <person name="Gruber A."/>
            <person name="Heijde M."/>
            <person name="Katinka M."/>
            <person name="Mock T."/>
            <person name="Valentin K."/>
            <person name="Verret F."/>
            <person name="Berges J.A."/>
            <person name="Brownlee C."/>
            <person name="Cadoret J.P."/>
            <person name="Chiovitti A."/>
            <person name="Choi C.J."/>
            <person name="Coesel S."/>
            <person name="De Martino A."/>
            <person name="Detter J.C."/>
            <person name="Durkin C."/>
            <person name="Falciatore A."/>
            <person name="Fournet J."/>
            <person name="Haruta M."/>
            <person name="Huysman M.J."/>
            <person name="Jenkins B.D."/>
            <person name="Jiroutova K."/>
            <person name="Jorgensen R.E."/>
            <person name="Joubert Y."/>
            <person name="Kaplan A."/>
            <person name="Kroger N."/>
            <person name="Kroth P.G."/>
            <person name="La Roche J."/>
            <person name="Lindquist E."/>
            <person name="Lommer M."/>
            <person name="Martin-Jezequel V."/>
            <person name="Lopez P.J."/>
            <person name="Lucas S."/>
            <person name="Mangogna M."/>
            <person name="McGinnis K."/>
            <person name="Medlin L.K."/>
            <person name="Montsant A."/>
            <person name="Oudot-Le Secq M.P."/>
            <person name="Napoli C."/>
            <person name="Obornik M."/>
            <person name="Parker M.S."/>
            <person name="Petit J.L."/>
            <person name="Porcel B.M."/>
            <person name="Poulsen N."/>
            <person name="Robison M."/>
            <person name="Rychlewski L."/>
            <person name="Rynearson T.A."/>
            <person name="Schmutz J."/>
            <person name="Shapiro H."/>
            <person name="Siaut M."/>
            <person name="Stanley M."/>
            <person name="Sussman M.R."/>
            <person name="Taylor A.R."/>
            <person name="Vardi A."/>
            <person name="von Dassow P."/>
            <person name="Vyverman W."/>
            <person name="Willis A."/>
            <person name="Wyrwicz L.S."/>
            <person name="Rokhsar D.S."/>
            <person name="Weissenbach J."/>
            <person name="Armbrust E.V."/>
            <person name="Green B.R."/>
            <person name="Van de Peer Y."/>
            <person name="Grigoriev I.V."/>
        </authorList>
    </citation>
    <scope>NUCLEOTIDE SEQUENCE [LARGE SCALE GENOMIC DNA]</scope>
    <source>
        <strain evidence="1 2">CCMP1335</strain>
    </source>
</reference>
<protein>
    <submittedName>
        <fullName evidence="1">Uncharacterized protein</fullName>
    </submittedName>
</protein>
<reference evidence="1 2" key="1">
    <citation type="journal article" date="2004" name="Science">
        <title>The genome of the diatom Thalassiosira pseudonana: ecology, evolution, and metabolism.</title>
        <authorList>
            <person name="Armbrust E.V."/>
            <person name="Berges J.A."/>
            <person name="Bowler C."/>
            <person name="Green B.R."/>
            <person name="Martinez D."/>
            <person name="Putnam N.H."/>
            <person name="Zhou S."/>
            <person name="Allen A.E."/>
            <person name="Apt K.E."/>
            <person name="Bechner M."/>
            <person name="Brzezinski M.A."/>
            <person name="Chaal B.K."/>
            <person name="Chiovitti A."/>
            <person name="Davis A.K."/>
            <person name="Demarest M.S."/>
            <person name="Detter J.C."/>
            <person name="Glavina T."/>
            <person name="Goodstein D."/>
            <person name="Hadi M.Z."/>
            <person name="Hellsten U."/>
            <person name="Hildebrand M."/>
            <person name="Jenkins B.D."/>
            <person name="Jurka J."/>
            <person name="Kapitonov V.V."/>
            <person name="Kroger N."/>
            <person name="Lau W.W."/>
            <person name="Lane T.W."/>
            <person name="Larimer F.W."/>
            <person name="Lippmeier J.C."/>
            <person name="Lucas S."/>
            <person name="Medina M."/>
            <person name="Montsant A."/>
            <person name="Obornik M."/>
            <person name="Parker M.S."/>
            <person name="Palenik B."/>
            <person name="Pazour G.J."/>
            <person name="Richardson P.M."/>
            <person name="Rynearson T.A."/>
            <person name="Saito M.A."/>
            <person name="Schwartz D.C."/>
            <person name="Thamatrakoln K."/>
            <person name="Valentin K."/>
            <person name="Vardi A."/>
            <person name="Wilkerson F.P."/>
            <person name="Rokhsar D.S."/>
        </authorList>
    </citation>
    <scope>NUCLEOTIDE SEQUENCE [LARGE SCALE GENOMIC DNA]</scope>
    <source>
        <strain evidence="1 2">CCMP1335</strain>
    </source>
</reference>
<sequence>MEKEANQREELETSFRTGIERLVDVLGKGGVQKECLDELLNQLSPCNIRDDGAKPSLGDTIERLSNADSVLSQAWSYSLCYPSMDINALVSVLDTLRSLVIDFGKLAAEPALQPQHHRVTTVQRKLQAVKADGKADPAALFSAEAGAEKINDVVKKCSIGAYKIRALKRVTTSDEARQRE</sequence>
<accession>B8BUX6</accession>
<evidence type="ECO:0000313" key="1">
    <source>
        <dbReference type="EMBL" id="EED95362.1"/>
    </source>
</evidence>
<evidence type="ECO:0000313" key="2">
    <source>
        <dbReference type="Proteomes" id="UP000001449"/>
    </source>
</evidence>
<dbReference type="InParanoid" id="B8BUX6"/>
<gene>
    <name evidence="1" type="ORF">THAPSDRAFT_2633</name>
</gene>
<keyword evidence="2" id="KW-1185">Reference proteome</keyword>
<dbReference type="EMBL" id="CM000639">
    <property type="protein sequence ID" value="EED95362.1"/>
    <property type="molecule type" value="Genomic_DNA"/>
</dbReference>
<organism evidence="1 2">
    <name type="scientific">Thalassiosira pseudonana</name>
    <name type="common">Marine diatom</name>
    <name type="synonym">Cyclotella nana</name>
    <dbReference type="NCBI Taxonomy" id="35128"/>
    <lineage>
        <taxon>Eukaryota</taxon>
        <taxon>Sar</taxon>
        <taxon>Stramenopiles</taxon>
        <taxon>Ochrophyta</taxon>
        <taxon>Bacillariophyta</taxon>
        <taxon>Coscinodiscophyceae</taxon>
        <taxon>Thalassiosirophycidae</taxon>
        <taxon>Thalassiosirales</taxon>
        <taxon>Thalassiosiraceae</taxon>
        <taxon>Thalassiosira</taxon>
    </lineage>
</organism>
<dbReference type="RefSeq" id="XP_002287919.1">
    <property type="nucleotide sequence ID" value="XM_002287883.1"/>
</dbReference>
<proteinExistence type="predicted"/>
<dbReference type="PaxDb" id="35128-Thaps2633"/>
<dbReference type="GeneID" id="7443054"/>
<dbReference type="KEGG" id="tps:THAPSDRAFT_2633"/>